<reference evidence="2" key="1">
    <citation type="submission" date="2023-06" db="EMBL/GenBank/DDBJ databases">
        <title>Genome-scale phylogeny and comparative genomics of the fungal order Sordariales.</title>
        <authorList>
            <consortium name="Lawrence Berkeley National Laboratory"/>
            <person name="Hensen N."/>
            <person name="Bonometti L."/>
            <person name="Westerberg I."/>
            <person name="Brannstrom I.O."/>
            <person name="Guillou S."/>
            <person name="Cros-Aarteil S."/>
            <person name="Calhoun S."/>
            <person name="Haridas S."/>
            <person name="Kuo A."/>
            <person name="Mondo S."/>
            <person name="Pangilinan J."/>
            <person name="Riley R."/>
            <person name="Labutti K."/>
            <person name="Andreopoulos B."/>
            <person name="Lipzen A."/>
            <person name="Chen C."/>
            <person name="Yanf M."/>
            <person name="Daum C."/>
            <person name="Ng V."/>
            <person name="Clum A."/>
            <person name="Steindorff A."/>
            <person name="Ohm R."/>
            <person name="Martin F."/>
            <person name="Silar P."/>
            <person name="Natvig D."/>
            <person name="Lalanne C."/>
            <person name="Gautier V."/>
            <person name="Ament-Velasquez S.L."/>
            <person name="Kruys A."/>
            <person name="Hutchinson M.I."/>
            <person name="Powell A.J."/>
            <person name="Barry K."/>
            <person name="Miller A.N."/>
            <person name="Grigoriev I.V."/>
            <person name="Debuchy R."/>
            <person name="Gladieux P."/>
            <person name="Thoren M.H."/>
            <person name="Johannesson H."/>
        </authorList>
    </citation>
    <scope>NUCLEOTIDE SEQUENCE</scope>
    <source>
        <strain evidence="2">SMH4607-1</strain>
    </source>
</reference>
<dbReference type="AlphaFoldDB" id="A0AA39ZY02"/>
<dbReference type="EMBL" id="JAUKUA010000007">
    <property type="protein sequence ID" value="KAK0705579.1"/>
    <property type="molecule type" value="Genomic_DNA"/>
</dbReference>
<evidence type="ECO:0000313" key="3">
    <source>
        <dbReference type="Proteomes" id="UP001172102"/>
    </source>
</evidence>
<keyword evidence="1" id="KW-0812">Transmembrane</keyword>
<comment type="caution">
    <text evidence="2">The sequence shown here is derived from an EMBL/GenBank/DDBJ whole genome shotgun (WGS) entry which is preliminary data.</text>
</comment>
<sequence length="128" mass="15165">MLPTLVRRLAQAAKPHIEAAASPSKLKKQWPPDFKSLSAQEQLRFEKRYKRRVNHIAQRPRWNKIVRLAQYGTIMFVVIYSVLFMDWRDERQPFDEVRKWFWEFLGFEAPEPRPKKIGAASGTTPPTR</sequence>
<keyword evidence="3" id="KW-1185">Reference proteome</keyword>
<feature type="transmembrane region" description="Helical" evidence="1">
    <location>
        <begin position="68"/>
        <end position="85"/>
    </location>
</feature>
<organism evidence="2 3">
    <name type="scientific">Lasiosphaeris hirsuta</name>
    <dbReference type="NCBI Taxonomy" id="260670"/>
    <lineage>
        <taxon>Eukaryota</taxon>
        <taxon>Fungi</taxon>
        <taxon>Dikarya</taxon>
        <taxon>Ascomycota</taxon>
        <taxon>Pezizomycotina</taxon>
        <taxon>Sordariomycetes</taxon>
        <taxon>Sordariomycetidae</taxon>
        <taxon>Sordariales</taxon>
        <taxon>Lasiosphaeriaceae</taxon>
        <taxon>Lasiosphaeris</taxon>
    </lineage>
</organism>
<keyword evidence="1" id="KW-1133">Transmembrane helix</keyword>
<dbReference type="Proteomes" id="UP001172102">
    <property type="component" value="Unassembled WGS sequence"/>
</dbReference>
<accession>A0AA39ZY02</accession>
<evidence type="ECO:0000256" key="1">
    <source>
        <dbReference type="SAM" id="Phobius"/>
    </source>
</evidence>
<keyword evidence="1" id="KW-0472">Membrane</keyword>
<name>A0AA39ZY02_9PEZI</name>
<proteinExistence type="predicted"/>
<gene>
    <name evidence="2" type="ORF">B0H67DRAFT_499288</name>
</gene>
<protein>
    <submittedName>
        <fullName evidence="2">Uncharacterized protein</fullName>
    </submittedName>
</protein>
<evidence type="ECO:0000313" key="2">
    <source>
        <dbReference type="EMBL" id="KAK0705579.1"/>
    </source>
</evidence>